<feature type="region of interest" description="Disordered" evidence="4">
    <location>
        <begin position="619"/>
        <end position="670"/>
    </location>
</feature>
<evidence type="ECO:0000313" key="5">
    <source>
        <dbReference type="EMBL" id="KAF4122342.1"/>
    </source>
</evidence>
<evidence type="ECO:0000256" key="1">
    <source>
        <dbReference type="ARBA" id="ARBA00004123"/>
    </source>
</evidence>
<reference evidence="5" key="1">
    <citation type="submission" date="2020-03" db="EMBL/GenBank/DDBJ databases">
        <title>Site-based positive gene gene selection in Geosmithia morbida across the United States reveals a broad range of putative effectors and factors for local host and environmental adapation.</title>
        <authorList>
            <person name="Onufrak A."/>
            <person name="Murdoch R.W."/>
            <person name="Gazis R."/>
            <person name="Huff M."/>
            <person name="Staton M."/>
            <person name="Klingeman W."/>
            <person name="Hadziabdic D."/>
        </authorList>
    </citation>
    <scope>NUCLEOTIDE SEQUENCE</scope>
    <source>
        <strain evidence="5">1262</strain>
    </source>
</reference>
<feature type="compositionally biased region" description="Acidic residues" evidence="4">
    <location>
        <begin position="643"/>
        <end position="659"/>
    </location>
</feature>
<gene>
    <name evidence="5" type="ORF">GMORB2_7334</name>
</gene>
<dbReference type="InterPro" id="IPR036322">
    <property type="entry name" value="WD40_repeat_dom_sf"/>
</dbReference>
<keyword evidence="2" id="KW-0804">Transcription</keyword>
<dbReference type="GO" id="GO:0005634">
    <property type="term" value="C:nucleus"/>
    <property type="evidence" value="ECO:0007669"/>
    <property type="project" value="UniProtKB-SubCell"/>
</dbReference>
<dbReference type="InterPro" id="IPR015943">
    <property type="entry name" value="WD40/YVTN_repeat-like_dom_sf"/>
</dbReference>
<dbReference type="OrthoDB" id="4703at2759"/>
<dbReference type="InterPro" id="IPR052416">
    <property type="entry name" value="GTF3C_component"/>
</dbReference>
<dbReference type="GO" id="GO:0000127">
    <property type="term" value="C:transcription factor TFIIIC complex"/>
    <property type="evidence" value="ECO:0007669"/>
    <property type="project" value="TreeGrafter"/>
</dbReference>
<feature type="compositionally biased region" description="Basic and acidic residues" evidence="4">
    <location>
        <begin position="619"/>
        <end position="628"/>
    </location>
</feature>
<dbReference type="GeneID" id="55973557"/>
<evidence type="ECO:0000256" key="3">
    <source>
        <dbReference type="ARBA" id="ARBA00023242"/>
    </source>
</evidence>
<dbReference type="EMBL" id="JAANYQ010000009">
    <property type="protein sequence ID" value="KAF4122342.1"/>
    <property type="molecule type" value="Genomic_DNA"/>
</dbReference>
<dbReference type="PANTHER" id="PTHR15052">
    <property type="entry name" value="RNA POLYMERASE III TRANSCRIPTION INITIATION FACTOR COMPLEX SUBUNIT"/>
    <property type="match status" value="1"/>
</dbReference>
<dbReference type="Proteomes" id="UP000749293">
    <property type="component" value="Unassembled WGS sequence"/>
</dbReference>
<dbReference type="Gene3D" id="2.130.10.10">
    <property type="entry name" value="YVTN repeat-like/Quinoprotein amine dehydrogenase"/>
    <property type="match status" value="1"/>
</dbReference>
<dbReference type="PANTHER" id="PTHR15052:SF2">
    <property type="entry name" value="GENERAL TRANSCRIPTION FACTOR 3C POLYPEPTIDE 2"/>
    <property type="match status" value="1"/>
</dbReference>
<proteinExistence type="predicted"/>
<feature type="compositionally biased region" description="Basic residues" evidence="4">
    <location>
        <begin position="84"/>
        <end position="95"/>
    </location>
</feature>
<evidence type="ECO:0000256" key="4">
    <source>
        <dbReference type="SAM" id="MobiDB-lite"/>
    </source>
</evidence>
<evidence type="ECO:0000256" key="2">
    <source>
        <dbReference type="ARBA" id="ARBA00023163"/>
    </source>
</evidence>
<evidence type="ECO:0000313" key="6">
    <source>
        <dbReference type="Proteomes" id="UP000749293"/>
    </source>
</evidence>
<organism evidence="5 6">
    <name type="scientific">Geosmithia morbida</name>
    <dbReference type="NCBI Taxonomy" id="1094350"/>
    <lineage>
        <taxon>Eukaryota</taxon>
        <taxon>Fungi</taxon>
        <taxon>Dikarya</taxon>
        <taxon>Ascomycota</taxon>
        <taxon>Pezizomycotina</taxon>
        <taxon>Sordariomycetes</taxon>
        <taxon>Hypocreomycetidae</taxon>
        <taxon>Hypocreales</taxon>
        <taxon>Bionectriaceae</taxon>
        <taxon>Geosmithia</taxon>
    </lineage>
</organism>
<keyword evidence="6" id="KW-1185">Reference proteome</keyword>
<dbReference type="AlphaFoldDB" id="A0A9P5D144"/>
<feature type="compositionally biased region" description="Low complexity" evidence="4">
    <location>
        <begin position="64"/>
        <end position="73"/>
    </location>
</feature>
<feature type="region of interest" description="Disordered" evidence="4">
    <location>
        <begin position="1"/>
        <end position="105"/>
    </location>
</feature>
<keyword evidence="3" id="KW-0539">Nucleus</keyword>
<feature type="compositionally biased region" description="Acidic residues" evidence="4">
    <location>
        <begin position="49"/>
        <end position="63"/>
    </location>
</feature>
<protein>
    <submittedName>
        <fullName evidence="5">Uncharacterized protein</fullName>
    </submittedName>
</protein>
<comment type="caution">
    <text evidence="5">The sequence shown here is derived from an EMBL/GenBank/DDBJ whole genome shotgun (WGS) entry which is preliminary data.</text>
</comment>
<dbReference type="RefSeq" id="XP_035320994.1">
    <property type="nucleotide sequence ID" value="XM_035469299.1"/>
</dbReference>
<name>A0A9P5D144_9HYPO</name>
<dbReference type="GO" id="GO:0006383">
    <property type="term" value="P:transcription by RNA polymerase III"/>
    <property type="evidence" value="ECO:0007669"/>
    <property type="project" value="TreeGrafter"/>
</dbReference>
<accession>A0A9P5D144</accession>
<sequence>MRTRKSNTTKRYTVDEYVSGGSEASGEDADARVGPSRRQRKADKRDGSFDGDDDREQSPDPDADAIAASESDAFVNADPAPHGRSQRQQRRRPKPVKAVAKSVGGDEKGHDAAIAYLDLEPFIADTHVPRGYAGTFERHLRGAALADTWYGPEDCDIETALRLVERWLDWPLLPPREPVPGPDAVPVDTWEHGASEREAEHARRWLERWSADRPEGSILRPLDEQESAPYQLRPGTLPVLMGPHNAQGEFPMGPGTSRLLSHMGVPIAENECETADASGWMLDAGGIVLSLDWAHHQSVDSPQHLALAVIPFGDQQNYNYQEESSKSDFQAYGTVQIWEFCGKQEGAYIYPAPQLPKLLKTLCLDSGRARRVKWAPSYQHLAVLTNTRVEQASVSLRLPGDIKPTAMTWVGLNRLAVGYSDGCTVLWSMHPCCVLSRQMTHHSAIVDMTSGYPTFPYLVASVPVGGHVKLVDMRNPSCETTEFPTLSVSTTPNLLSWSHHLKGFFAMMPSSNVLSTMVGFMHHAYFPIPRRTFASDSFTTCLDVGRTHPFLLVGSADGSLAALNPQFDLFQVLQGRRESSDRIRIFQHEHRPAEHFPASSGAAQRGVSRILHGFLPEKNRKARVDGKRAPAKPPPKKKKRAEDDDAGDQQDGGGDDSEEAAGSVDPTRVIVHEPGTRITAVQWNPNEAYGCWAAAATASGLVKIMDLGLDREYGD</sequence>
<comment type="subcellular location">
    <subcellularLocation>
        <location evidence="1">Nucleus</location>
    </subcellularLocation>
</comment>
<dbReference type="SUPFAM" id="SSF50978">
    <property type="entry name" value="WD40 repeat-like"/>
    <property type="match status" value="1"/>
</dbReference>